<evidence type="ECO:0000313" key="1">
    <source>
        <dbReference type="EMBL" id="QSX98320.1"/>
    </source>
</evidence>
<dbReference type="RefSeq" id="WP_151093842.1">
    <property type="nucleotide sequence ID" value="NZ_CP071520.1"/>
</dbReference>
<name>A0AAJ4MW78_9BURK</name>
<evidence type="ECO:0008006" key="3">
    <source>
        <dbReference type="Google" id="ProtNLM"/>
    </source>
</evidence>
<protein>
    <recommendedName>
        <fullName evidence="3">Leucine-rich repeat domain-containing protein</fullName>
    </recommendedName>
</protein>
<organism evidence="1 2">
    <name type="scientific">Janthinobacterium lividum</name>
    <dbReference type="NCBI Taxonomy" id="29581"/>
    <lineage>
        <taxon>Bacteria</taxon>
        <taxon>Pseudomonadati</taxon>
        <taxon>Pseudomonadota</taxon>
        <taxon>Betaproteobacteria</taxon>
        <taxon>Burkholderiales</taxon>
        <taxon>Oxalobacteraceae</taxon>
        <taxon>Janthinobacterium</taxon>
    </lineage>
</organism>
<dbReference type="AlphaFoldDB" id="A0AAJ4MW78"/>
<dbReference type="SUPFAM" id="SSF52058">
    <property type="entry name" value="L domain-like"/>
    <property type="match status" value="1"/>
</dbReference>
<proteinExistence type="predicted"/>
<gene>
    <name evidence="1" type="ORF">J3P46_10700</name>
</gene>
<reference evidence="1 2" key="1">
    <citation type="submission" date="2021-03" db="EMBL/GenBank/DDBJ databases">
        <title>Draft genome sequence of Janthinobacterium sp. strain PLB02 isolated from infected primmorphs (Lubomirskia baicalensis).</title>
        <authorList>
            <person name="Chernogor L.I."/>
            <person name="Belikov S.I."/>
            <person name="Petrushin I.S."/>
        </authorList>
    </citation>
    <scope>NUCLEOTIDE SEQUENCE [LARGE SCALE GENOMIC DNA]</scope>
    <source>
        <strain evidence="1 2">PLB02</strain>
    </source>
</reference>
<accession>A0AAJ4MW78</accession>
<dbReference type="InterPro" id="IPR032675">
    <property type="entry name" value="LRR_dom_sf"/>
</dbReference>
<sequence>MTQTRQPQCIQNPERIDAAAIRAAIASGQQVLVQFDTLAEPGPLLADLDALAVTCGTALTIRIYGYDPRVFDARILRALPHVASLSIDCHWQAIHLEVLGELRHLKRLSLGIYQLAEGDILQLDNLRGLEYLNLGESAKNNIDLAPLRHYAQLASLVLEGHSKHIDTLAGLPALHELSLYRIKNKVPLDFISAMDRLDRLLLQLGGRESLAHIEAPLLKKLEVIRVRGLETLGDIGRFPLLQALWVEDQIKLRQITLGANPVLERLDLHTCKTLDSLPGLAALPALRQLSASETMLDVDALLAHGLPASLTHVRLRTGKKTRDDAIAAQLAQLGYDSARAVLT</sequence>
<dbReference type="Proteomes" id="UP000662821">
    <property type="component" value="Chromosome"/>
</dbReference>
<dbReference type="Gene3D" id="3.80.10.10">
    <property type="entry name" value="Ribonuclease Inhibitor"/>
    <property type="match status" value="1"/>
</dbReference>
<dbReference type="EMBL" id="CP071520">
    <property type="protein sequence ID" value="QSX98320.1"/>
    <property type="molecule type" value="Genomic_DNA"/>
</dbReference>
<evidence type="ECO:0000313" key="2">
    <source>
        <dbReference type="Proteomes" id="UP000662821"/>
    </source>
</evidence>